<organism evidence="3 4">
    <name type="scientific">Steccherinum ochraceum</name>
    <dbReference type="NCBI Taxonomy" id="92696"/>
    <lineage>
        <taxon>Eukaryota</taxon>
        <taxon>Fungi</taxon>
        <taxon>Dikarya</taxon>
        <taxon>Basidiomycota</taxon>
        <taxon>Agaricomycotina</taxon>
        <taxon>Agaricomycetes</taxon>
        <taxon>Polyporales</taxon>
        <taxon>Steccherinaceae</taxon>
        <taxon>Steccherinum</taxon>
    </lineage>
</organism>
<feature type="compositionally biased region" description="Basic and acidic residues" evidence="1">
    <location>
        <begin position="506"/>
        <end position="523"/>
    </location>
</feature>
<feature type="compositionally biased region" description="Acidic residues" evidence="1">
    <location>
        <begin position="321"/>
        <end position="335"/>
    </location>
</feature>
<name>A0A4R0R2Z1_9APHY</name>
<feature type="compositionally biased region" description="Low complexity" evidence="1">
    <location>
        <begin position="113"/>
        <end position="122"/>
    </location>
</feature>
<feature type="region of interest" description="Disordered" evidence="1">
    <location>
        <begin position="689"/>
        <end position="774"/>
    </location>
</feature>
<feature type="compositionally biased region" description="Basic and acidic residues" evidence="1">
    <location>
        <begin position="245"/>
        <end position="257"/>
    </location>
</feature>
<keyword evidence="4" id="KW-1185">Reference proteome</keyword>
<evidence type="ECO:0000256" key="1">
    <source>
        <dbReference type="SAM" id="MobiDB-lite"/>
    </source>
</evidence>
<dbReference type="AlphaFoldDB" id="A0A4R0R2Z1"/>
<accession>A0A4R0R2Z1</accession>
<feature type="compositionally biased region" description="Basic and acidic residues" evidence="1">
    <location>
        <begin position="484"/>
        <end position="498"/>
    </location>
</feature>
<feature type="compositionally biased region" description="Basic and acidic residues" evidence="1">
    <location>
        <begin position="336"/>
        <end position="351"/>
    </location>
</feature>
<evidence type="ECO:0000313" key="3">
    <source>
        <dbReference type="EMBL" id="TCD60173.1"/>
    </source>
</evidence>
<feature type="compositionally biased region" description="Acidic residues" evidence="1">
    <location>
        <begin position="234"/>
        <end position="244"/>
    </location>
</feature>
<dbReference type="EMBL" id="RWJN01000645">
    <property type="protein sequence ID" value="TCD60173.1"/>
    <property type="molecule type" value="Genomic_DNA"/>
</dbReference>
<reference evidence="3 4" key="1">
    <citation type="submission" date="2018-11" db="EMBL/GenBank/DDBJ databases">
        <title>Genome assembly of Steccherinum ochraceum LE-BIN_3174, the white-rot fungus of the Steccherinaceae family (The Residual Polyporoid clade, Polyporales, Basidiomycota).</title>
        <authorList>
            <person name="Fedorova T.V."/>
            <person name="Glazunova O.A."/>
            <person name="Landesman E.O."/>
            <person name="Moiseenko K.V."/>
            <person name="Psurtseva N.V."/>
            <person name="Savinova O.S."/>
            <person name="Shakhova N.V."/>
            <person name="Tyazhelova T.V."/>
            <person name="Vasina D.V."/>
        </authorList>
    </citation>
    <scope>NUCLEOTIDE SEQUENCE [LARGE SCALE GENOMIC DNA]</scope>
    <source>
        <strain evidence="3 4">LE-BIN_3174</strain>
    </source>
</reference>
<comment type="caution">
    <text evidence="3">The sequence shown here is derived from an EMBL/GenBank/DDBJ whole genome shotgun (WGS) entry which is preliminary data.</text>
</comment>
<feature type="compositionally biased region" description="Acidic residues" evidence="1">
    <location>
        <begin position="531"/>
        <end position="540"/>
    </location>
</feature>
<dbReference type="CDD" id="cd11655">
    <property type="entry name" value="rap1_myb-like"/>
    <property type="match status" value="2"/>
</dbReference>
<dbReference type="STRING" id="92696.A0A4R0R2Z1"/>
<feature type="region of interest" description="Disordered" evidence="1">
    <location>
        <begin position="89"/>
        <end position="122"/>
    </location>
</feature>
<dbReference type="Proteomes" id="UP000292702">
    <property type="component" value="Unassembled WGS sequence"/>
</dbReference>
<feature type="compositionally biased region" description="Polar residues" evidence="1">
    <location>
        <begin position="385"/>
        <end position="433"/>
    </location>
</feature>
<feature type="compositionally biased region" description="Low complexity" evidence="1">
    <location>
        <begin position="733"/>
        <end position="748"/>
    </location>
</feature>
<feature type="region of interest" description="Disordered" evidence="1">
    <location>
        <begin position="789"/>
        <end position="854"/>
    </location>
</feature>
<dbReference type="Gene3D" id="1.10.10.60">
    <property type="entry name" value="Homeodomain-like"/>
    <property type="match status" value="2"/>
</dbReference>
<protein>
    <recommendedName>
        <fullName evidence="2">TERF2-interacting telomeric protein 1 Myb domain-containing protein</fullName>
    </recommendedName>
</protein>
<feature type="region of interest" description="Disordered" evidence="1">
    <location>
        <begin position="193"/>
        <end position="671"/>
    </location>
</feature>
<feature type="compositionally biased region" description="Basic and acidic residues" evidence="1">
    <location>
        <begin position="694"/>
        <end position="704"/>
    </location>
</feature>
<proteinExistence type="predicted"/>
<sequence length="854" mass="93663">MPAHPSTSTPRREFTRKDDVFLAQYLAKYNADGVARNGNAIWRRLCENRDRLWPWSRNHSEQSWRNRYVKNKAKFDHQIAILIAKNNARSGENEAGPSQHSAAPAPPSPSTQPPTQSRPRQPFTNQEKHLLAQFLASENPGREGRSGPALYKKLESETKKWPWGKSHPWSSWAEQYKQNKNDYEQRIAQILNEQHKDTWIGKGKRRQGSVPADAQPPQAKKRRVISEPSSSGSETEEEDQLADEQYERARPDLVALREEEEEESQPAEDPRPQPSCSGSKSAESKAMAAQKVVEAEEEEEEEDNPKPPASDDYGGAIFDKSEEEDEEEDAAEEDSGDAKEAAELLRRKSSEESTDEPQQATASRHRSPDYDLGYIDPSVPGPSAPHTSQARPPSQRSKDSQPSQPAVSQVVPSPETLRQISLAQMSSQQISQGPTPPASDAHPFSPNRPAHPPPPEPETSQAIPTRKRKRRPVEVELFVSSPSREPESPKRPAKRPREPPVLVDGMHNHAFTDRKGRPGYDKGARRKSGVGEDDDDEEEEVKQVKPTQSQGQWPPARGRHKATTSDLQAQAPVKKLARQPVAANQLLAARTPSPAKPAAPGAARQHHPFSQPSQEPYAPPHPVLGTPRLHHPFSQPTQDFDTPPPAQRPTILAMGRMPPPPPPQGALPKTISPTDSARLVQALATISAFTARPAEQKPKEEKHSQALPPEPIAGPSKRPAVHGRPKPAGRLLAAPPSTVTTVSSSLAAKPQEPAVHTTVQQAAPPAPAQPRTAPEAPLVLASVPLKQPVEQTMQTATEDLRRSPTPVLAVVSSSDKGKQREMLPPPVPPPNRRHTIGPSLPSQLSPSPSTSHNV</sequence>
<feature type="compositionally biased region" description="Low complexity" evidence="1">
    <location>
        <begin position="592"/>
        <end position="603"/>
    </location>
</feature>
<gene>
    <name evidence="3" type="ORF">EIP91_010620</name>
</gene>
<evidence type="ECO:0000313" key="4">
    <source>
        <dbReference type="Proteomes" id="UP000292702"/>
    </source>
</evidence>
<dbReference type="SUPFAM" id="SSF46689">
    <property type="entry name" value="Homeodomain-like"/>
    <property type="match status" value="1"/>
</dbReference>
<dbReference type="InterPro" id="IPR015010">
    <property type="entry name" value="TERF2IP_Myb"/>
</dbReference>
<feature type="compositionally biased region" description="Low complexity" evidence="1">
    <location>
        <begin position="838"/>
        <end position="854"/>
    </location>
</feature>
<feature type="domain" description="TERF2-interacting telomeric protein 1 Myb" evidence="2">
    <location>
        <begin position="14"/>
        <end position="71"/>
    </location>
</feature>
<dbReference type="Pfam" id="PF08914">
    <property type="entry name" value="Myb_Rap1"/>
    <property type="match status" value="1"/>
</dbReference>
<feature type="non-terminal residue" evidence="3">
    <location>
        <position position="854"/>
    </location>
</feature>
<evidence type="ECO:0000259" key="2">
    <source>
        <dbReference type="Pfam" id="PF08914"/>
    </source>
</evidence>
<dbReference type="InterPro" id="IPR009057">
    <property type="entry name" value="Homeodomain-like_sf"/>
</dbReference>
<dbReference type="OrthoDB" id="435460at2759"/>